<accession>A0A0B1P9L5</accession>
<evidence type="ECO:0000313" key="2">
    <source>
        <dbReference type="EMBL" id="KHJ33324.1"/>
    </source>
</evidence>
<dbReference type="STRING" id="52586.A0A0B1P9L5"/>
<dbReference type="Proteomes" id="UP000030854">
    <property type="component" value="Unassembled WGS sequence"/>
</dbReference>
<sequence>MRRWIGALCYELHRGQLENYDCSNIDPDCNRQQFGRLIVEEPDKLVKIICAEIVKDLCNKGARAEDLFPLDYDKLVYSNFLLAIQEEKSWYHSFQRYLHNISMKIDGYQEQVDKLLSLTSIVLNPYYSFNCGDQINYMALNDQLITILVPPTATRITQFIEISLVSISKLRNIIEKEKFMPISTTYEIQFKEGPGNPILFNGKPVHLINTRLQLSAQDGKILEDYLVGLLPVIDVEVNADLDRIPESQELPVSYLNTNCSSCEILIRKGKHFFKTRSLLTNHKVTEYQGFWANKFLDQNNRSLNIETTDEIKNSLSPRSKTQENLVNFIDRNQMMVNSNATHEATKPKAKQPLVTSRRSIGDFQGCRSNNKSRILKKTSEVRNILDFNGQDKVSTNIRASDSLTALPTPASNVKPQLNISEGISLPIIIKEKILPSETGIINHRQAAVTHNDLSLSKKTQKNNCVMFKKIKKTGKQKSSPNKTKNNMKSKSGQILAGKKQKLEIKSVRISAEPSPSLRISFPSGQKLGTTTTGNGNKNKSIKEHIIQLPNSASDRNILQRDATTLGFVAEQPFHDQEIFDYYSASSKASIQIPKESISKEGELLITKENSNFQEELSPLLKYDMTLVKGINSMMDEINNHSLSPRKRCLHTGTPQIPELQSTISKCKGKPELKSQDTNNSLGLVLSTENIQMESLIPKATIKEFPLTVLAQKQISEDDIAQLSDTIDFSPNMISSREKNCKALDSKSKSIRSKYSNNFTTPEPQNESFTTQIPKFVFLDSNKKRSSSYEDKVPRKKYKHNLRADPGLTKNDFSGISNSRIRQTKDLTQIEYNKTTKVLSCNSFRLTEKQNKNLVSPNYYLEQDTPNTEFTRKPKLISFEPIQVNNQGNLCQSNHTLGQPKEIKRSFHKNKNKNLLEKPLNKTTLAEICKDSHNTSTGTSINNSNNVINDFSLQDPSTPVTIDNLIINTSSAFKKLKPGEDISKHILKISTPSTYHRTDITSSYKGLKVTDEGSPISKKDILNIYERSPETKIGQFRNKKKEQNIAFADRKIPDSFKSRIPLAKKLRAEPLLPKTSKSNIALYETIDDIDFTDIGSREVISQKMMHDPFSTQDSKLQRQNPFLKLLQGTITNNSNPIGSRSDQASINKPTKSSHPSTFKISDKNESPDGSSAKIKQRNDTWNEAIRTRYEGLYDSIHGIADDLITRLVKEEDRMRLLIDQYSRNSSKIINYLSTYRGEEQALILKRLENAKANILNNESKALKSLTKIHSNLQGHSIIDTVTVWEEKKSRIRAMINDNKS</sequence>
<reference evidence="2 3" key="1">
    <citation type="journal article" date="2014" name="BMC Genomics">
        <title>Adaptive genomic structural variation in the grape powdery mildew pathogen, Erysiphe necator.</title>
        <authorList>
            <person name="Jones L."/>
            <person name="Riaz S."/>
            <person name="Morales-Cruz A."/>
            <person name="Amrine K.C."/>
            <person name="McGuire B."/>
            <person name="Gubler W.D."/>
            <person name="Walker M.A."/>
            <person name="Cantu D."/>
        </authorList>
    </citation>
    <scope>NUCLEOTIDE SEQUENCE [LARGE SCALE GENOMIC DNA]</scope>
    <source>
        <strain evidence="3">c</strain>
    </source>
</reference>
<name>A0A0B1P9L5_UNCNE</name>
<organism evidence="2 3">
    <name type="scientific">Uncinula necator</name>
    <name type="common">Grape powdery mildew</name>
    <dbReference type="NCBI Taxonomy" id="52586"/>
    <lineage>
        <taxon>Eukaryota</taxon>
        <taxon>Fungi</taxon>
        <taxon>Dikarya</taxon>
        <taxon>Ascomycota</taxon>
        <taxon>Pezizomycotina</taxon>
        <taxon>Leotiomycetes</taxon>
        <taxon>Erysiphales</taxon>
        <taxon>Erysiphaceae</taxon>
        <taxon>Erysiphe</taxon>
    </lineage>
</organism>
<feature type="compositionally biased region" description="Polar residues" evidence="1">
    <location>
        <begin position="478"/>
        <end position="492"/>
    </location>
</feature>
<feature type="region of interest" description="Disordered" evidence="1">
    <location>
        <begin position="472"/>
        <end position="495"/>
    </location>
</feature>
<feature type="region of interest" description="Disordered" evidence="1">
    <location>
        <begin position="518"/>
        <end position="538"/>
    </location>
</feature>
<evidence type="ECO:0000313" key="3">
    <source>
        <dbReference type="Proteomes" id="UP000030854"/>
    </source>
</evidence>
<protein>
    <submittedName>
        <fullName evidence="2">Putative powdery mildew-specific protein</fullName>
    </submittedName>
</protein>
<dbReference type="EMBL" id="JNVN01001504">
    <property type="protein sequence ID" value="KHJ33324.1"/>
    <property type="molecule type" value="Genomic_DNA"/>
</dbReference>
<feature type="compositionally biased region" description="Low complexity" evidence="1">
    <location>
        <begin position="526"/>
        <end position="538"/>
    </location>
</feature>
<gene>
    <name evidence="2" type="ORF">EV44_g3131</name>
</gene>
<proteinExistence type="predicted"/>
<keyword evidence="3" id="KW-1185">Reference proteome</keyword>
<feature type="compositionally biased region" description="Polar residues" evidence="1">
    <location>
        <begin position="1128"/>
        <end position="1158"/>
    </location>
</feature>
<feature type="region of interest" description="Disordered" evidence="1">
    <location>
        <begin position="1128"/>
        <end position="1176"/>
    </location>
</feature>
<comment type="caution">
    <text evidence="2">The sequence shown here is derived from an EMBL/GenBank/DDBJ whole genome shotgun (WGS) entry which is preliminary data.</text>
</comment>
<dbReference type="HOGENOM" id="CLU_247049_0_0_1"/>
<evidence type="ECO:0000256" key="1">
    <source>
        <dbReference type="SAM" id="MobiDB-lite"/>
    </source>
</evidence>